<feature type="domain" description="Radical SAM core" evidence="7">
    <location>
        <begin position="201"/>
        <end position="426"/>
    </location>
</feature>
<dbReference type="OrthoDB" id="5388758at2"/>
<evidence type="ECO:0000256" key="4">
    <source>
        <dbReference type="ARBA" id="ARBA00023004"/>
    </source>
</evidence>
<dbReference type="InterPro" id="IPR007197">
    <property type="entry name" value="rSAM"/>
</dbReference>
<dbReference type="InterPro" id="IPR006638">
    <property type="entry name" value="Elp3/MiaA/NifB-like_rSAM"/>
</dbReference>
<evidence type="ECO:0000313" key="9">
    <source>
        <dbReference type="Proteomes" id="UP000006732"/>
    </source>
</evidence>
<evidence type="ECO:0000256" key="1">
    <source>
        <dbReference type="ARBA" id="ARBA00001966"/>
    </source>
</evidence>
<dbReference type="GO" id="GO:0005829">
    <property type="term" value="C:cytosol"/>
    <property type="evidence" value="ECO:0007669"/>
    <property type="project" value="TreeGrafter"/>
</dbReference>
<evidence type="ECO:0000259" key="6">
    <source>
        <dbReference type="PROSITE" id="PS51332"/>
    </source>
</evidence>
<dbReference type="InterPro" id="IPR023404">
    <property type="entry name" value="rSAM_horseshoe"/>
</dbReference>
<proteinExistence type="predicted"/>
<evidence type="ECO:0000256" key="3">
    <source>
        <dbReference type="ARBA" id="ARBA00022723"/>
    </source>
</evidence>
<keyword evidence="8" id="KW-0560">Oxidoreductase</keyword>
<evidence type="ECO:0000256" key="2">
    <source>
        <dbReference type="ARBA" id="ARBA00022691"/>
    </source>
</evidence>
<dbReference type="CDD" id="cd01335">
    <property type="entry name" value="Radical_SAM"/>
    <property type="match status" value="1"/>
</dbReference>
<name>A1AUG2_PELPD</name>
<feature type="domain" description="B12-binding" evidence="6">
    <location>
        <begin position="17"/>
        <end position="152"/>
    </location>
</feature>
<keyword evidence="9" id="KW-1185">Reference proteome</keyword>
<dbReference type="Gene3D" id="3.80.30.20">
    <property type="entry name" value="tm_1862 like domain"/>
    <property type="match status" value="1"/>
</dbReference>
<keyword evidence="3" id="KW-0479">Metal-binding</keyword>
<dbReference type="GO" id="GO:0051539">
    <property type="term" value="F:4 iron, 4 sulfur cluster binding"/>
    <property type="evidence" value="ECO:0007669"/>
    <property type="project" value="UniProtKB-KW"/>
</dbReference>
<dbReference type="GO" id="GO:0031419">
    <property type="term" value="F:cobalamin binding"/>
    <property type="evidence" value="ECO:0007669"/>
    <property type="project" value="InterPro"/>
</dbReference>
<dbReference type="GO" id="GO:0048529">
    <property type="term" value="F:magnesium-protoporphyrin IX monomethyl ester (oxidative) cyclase activity"/>
    <property type="evidence" value="ECO:0007669"/>
    <property type="project" value="UniProtKB-EC"/>
</dbReference>
<keyword evidence="2" id="KW-0949">S-adenosyl-L-methionine</keyword>
<dbReference type="STRING" id="338966.Ppro_3390"/>
<dbReference type="Proteomes" id="UP000006732">
    <property type="component" value="Chromosome"/>
</dbReference>
<dbReference type="InterPro" id="IPR058240">
    <property type="entry name" value="rSAM_sf"/>
</dbReference>
<organism evidence="8 9">
    <name type="scientific">Pelobacter propionicus (strain DSM 2379 / NBRC 103807 / OttBd1)</name>
    <dbReference type="NCBI Taxonomy" id="338966"/>
    <lineage>
        <taxon>Bacteria</taxon>
        <taxon>Pseudomonadati</taxon>
        <taxon>Thermodesulfobacteriota</taxon>
        <taxon>Desulfuromonadia</taxon>
        <taxon>Desulfuromonadales</taxon>
        <taxon>Desulfuromonadaceae</taxon>
        <taxon>Pelobacter</taxon>
    </lineage>
</organism>
<dbReference type="KEGG" id="ppd:Ppro_3390"/>
<dbReference type="SUPFAM" id="SSF102114">
    <property type="entry name" value="Radical SAM enzymes"/>
    <property type="match status" value="1"/>
</dbReference>
<dbReference type="EC" id="1.14.13.81" evidence="8"/>
<evidence type="ECO:0000259" key="7">
    <source>
        <dbReference type="PROSITE" id="PS51918"/>
    </source>
</evidence>
<dbReference type="SMART" id="SM00729">
    <property type="entry name" value="Elp3"/>
    <property type="match status" value="1"/>
</dbReference>
<evidence type="ECO:0000313" key="8">
    <source>
        <dbReference type="EMBL" id="ABL00983.1"/>
    </source>
</evidence>
<reference evidence="8 9" key="1">
    <citation type="submission" date="2006-10" db="EMBL/GenBank/DDBJ databases">
        <title>Complete sequence of chromosome of Pelobacter propionicus DSM 2379.</title>
        <authorList>
            <consortium name="US DOE Joint Genome Institute"/>
            <person name="Copeland A."/>
            <person name="Lucas S."/>
            <person name="Lapidus A."/>
            <person name="Barry K."/>
            <person name="Detter J.C."/>
            <person name="Glavina del Rio T."/>
            <person name="Hammon N."/>
            <person name="Israni S."/>
            <person name="Dalin E."/>
            <person name="Tice H."/>
            <person name="Pitluck S."/>
            <person name="Saunders E."/>
            <person name="Brettin T."/>
            <person name="Bruce D."/>
            <person name="Han C."/>
            <person name="Tapia R."/>
            <person name="Schmutz J."/>
            <person name="Larimer F."/>
            <person name="Land M."/>
            <person name="Hauser L."/>
            <person name="Kyrpides N."/>
            <person name="Kim E."/>
            <person name="Lovley D."/>
            <person name="Richardson P."/>
        </authorList>
    </citation>
    <scope>NUCLEOTIDE SEQUENCE [LARGE SCALE GENOMIC DNA]</scope>
    <source>
        <strain evidence="9">DSM 2379 / NBRC 103807 / OttBd1</strain>
    </source>
</reference>
<dbReference type="AlphaFoldDB" id="A1AUG2"/>
<comment type="cofactor">
    <cofactor evidence="1">
        <name>[4Fe-4S] cluster</name>
        <dbReference type="ChEBI" id="CHEBI:49883"/>
    </cofactor>
</comment>
<dbReference type="Gene3D" id="3.40.50.280">
    <property type="entry name" value="Cobalamin-binding domain"/>
    <property type="match status" value="1"/>
</dbReference>
<dbReference type="HOGENOM" id="CLU_021572_4_2_7"/>
<dbReference type="Pfam" id="PF04055">
    <property type="entry name" value="Radical_SAM"/>
    <property type="match status" value="1"/>
</dbReference>
<dbReference type="PROSITE" id="PS51332">
    <property type="entry name" value="B12_BINDING"/>
    <property type="match status" value="1"/>
</dbReference>
<protein>
    <submittedName>
        <fullName evidence="8">Magnesium-protoporphyrin IX monomethyl ester (Oxidative) cyclase</fullName>
        <ecNumber evidence="8">1.14.13.81</ecNumber>
    </submittedName>
</protein>
<accession>A1AUG2</accession>
<dbReference type="InterPro" id="IPR034466">
    <property type="entry name" value="Methyltransferase_Class_B"/>
</dbReference>
<dbReference type="SFLD" id="SFLDG01082">
    <property type="entry name" value="B12-binding_domain_containing"/>
    <property type="match status" value="1"/>
</dbReference>
<sequence>MKVLMLNPPFLPKFSRSSRSPAVTKSGTIYYSLWLSYATGVLEKAGHEVLLIDAPAEGASLPQIKKRVIDFTPQMAVFDTSTPSIYSDVNVLEEVASWFNGNVLTVLVGTHPSALSEETIRLSNSIDVIARHEYDYTLLDIANSIQNGNLVLSQVLGITYKDGCTIKSTEERPYIENLDAIPWVSKVYKKHVNINNYFYAHTKPPVISFFAGRGCPNKCFYCVYPQVMFGHTYRHRSAEDVVGEIEYIVKEFPEVREVLIDDDNFTVDQDHVMRICDIIINRGLRLSWTVEARVNLRYEVMVAMRRAGCRLLVAGFESGDQQILDNMCKGATVTQAEQFCQNAKKAGLRVHGCFMVGNRGETRDSMERTLQLALKLKPDTAQFFPLMVYPGTRAYMWAKDNSYIHAKSYRDWLDEDGLHNCVLNTDKLTAKELVNFCDEARRKFYLRPEYLITKAIDLVKNPSEIKRTVKAGSILIKHLLKGKEE</sequence>
<dbReference type="Pfam" id="PF02310">
    <property type="entry name" value="B12-binding"/>
    <property type="match status" value="1"/>
</dbReference>
<dbReference type="SFLD" id="SFLDG01123">
    <property type="entry name" value="methyltransferase_(Class_B)"/>
    <property type="match status" value="1"/>
</dbReference>
<dbReference type="GO" id="GO:0046872">
    <property type="term" value="F:metal ion binding"/>
    <property type="evidence" value="ECO:0007669"/>
    <property type="project" value="UniProtKB-KW"/>
</dbReference>
<dbReference type="PROSITE" id="PS51918">
    <property type="entry name" value="RADICAL_SAM"/>
    <property type="match status" value="1"/>
</dbReference>
<dbReference type="InterPro" id="IPR006158">
    <property type="entry name" value="Cobalamin-bd"/>
</dbReference>
<keyword evidence="5" id="KW-0411">Iron-sulfur</keyword>
<gene>
    <name evidence="8" type="ordered locus">Ppro_3390</name>
</gene>
<evidence type="ECO:0000256" key="5">
    <source>
        <dbReference type="ARBA" id="ARBA00023014"/>
    </source>
</evidence>
<keyword evidence="4" id="KW-0408">Iron</keyword>
<dbReference type="SFLD" id="SFLDS00029">
    <property type="entry name" value="Radical_SAM"/>
    <property type="match status" value="1"/>
</dbReference>
<dbReference type="EMBL" id="CP000482">
    <property type="protein sequence ID" value="ABL00983.1"/>
    <property type="molecule type" value="Genomic_DNA"/>
</dbReference>
<dbReference type="RefSeq" id="WP_011737199.1">
    <property type="nucleotide sequence ID" value="NC_008609.1"/>
</dbReference>
<dbReference type="PANTHER" id="PTHR43409:SF16">
    <property type="entry name" value="SLR0320 PROTEIN"/>
    <property type="match status" value="1"/>
</dbReference>
<dbReference type="eggNOG" id="COG1032">
    <property type="taxonomic scope" value="Bacteria"/>
</dbReference>
<dbReference type="InterPro" id="IPR051198">
    <property type="entry name" value="BchE-like"/>
</dbReference>
<dbReference type="PANTHER" id="PTHR43409">
    <property type="entry name" value="ANAEROBIC MAGNESIUM-PROTOPORPHYRIN IX MONOMETHYL ESTER CYCLASE-RELATED"/>
    <property type="match status" value="1"/>
</dbReference>